<dbReference type="Proteomes" id="UP000501346">
    <property type="component" value="Chromosome ScII"/>
</dbReference>
<dbReference type="EMBL" id="CP048984">
    <property type="protein sequence ID" value="QID78090.1"/>
    <property type="molecule type" value="Genomic_DNA"/>
</dbReference>
<keyword evidence="2" id="KW-1185">Reference proteome</keyword>
<gene>
    <name evidence="1" type="ORF">GRS66_000293</name>
</gene>
<name>A0A6C1DN76_SACPS</name>
<evidence type="ECO:0000313" key="1">
    <source>
        <dbReference type="EMBL" id="QID78090.1"/>
    </source>
</evidence>
<organism evidence="1 2">
    <name type="scientific">Saccharomyces pastorianus</name>
    <name type="common">Lager yeast</name>
    <name type="synonym">Saccharomyces cerevisiae x Saccharomyces eubayanus</name>
    <dbReference type="NCBI Taxonomy" id="27292"/>
    <lineage>
        <taxon>Eukaryota</taxon>
        <taxon>Fungi</taxon>
        <taxon>Dikarya</taxon>
        <taxon>Ascomycota</taxon>
        <taxon>Saccharomycotina</taxon>
        <taxon>Saccharomycetes</taxon>
        <taxon>Saccharomycetales</taxon>
        <taxon>Saccharomycetaceae</taxon>
        <taxon>Saccharomyces</taxon>
    </lineage>
</organism>
<reference evidence="1 2" key="1">
    <citation type="journal article" date="2019" name="BMC Genomics">
        <title>Chromosome level assembly and comparative genome analysis confirm lager-brewing yeasts originated from a single hybridization.</title>
        <authorList>
            <person name="Salazar A.N."/>
            <person name="Gorter de Vries A.R."/>
            <person name="van den Broek M."/>
            <person name="Brouwers N."/>
            <person name="de la Torre Cortes P."/>
            <person name="Kuijpers N.G.A."/>
            <person name="Daran J.G."/>
            <person name="Abeel T."/>
        </authorList>
    </citation>
    <scope>NUCLEOTIDE SEQUENCE [LARGE SCALE GENOMIC DNA]</scope>
    <source>
        <strain evidence="1 2">CBS 1483</strain>
    </source>
</reference>
<protein>
    <submittedName>
        <fullName evidence="1">Uncharacterized protein</fullName>
    </submittedName>
</protein>
<dbReference type="AlphaFoldDB" id="A0A6C1DN76"/>
<dbReference type="OrthoDB" id="3978317at2759"/>
<proteinExistence type="predicted"/>
<sequence>MSSALYKQSTNFTHSTGSFLQSAPVELTTVSGYQEFLKKQEKKNYEIQTVLSEDKSHGYVLKDGEVIANIIGEAKDYLLDLAGQA</sequence>
<evidence type="ECO:0000313" key="2">
    <source>
        <dbReference type="Proteomes" id="UP000501346"/>
    </source>
</evidence>
<accession>A0A6C1DN76</accession>